<dbReference type="InterPro" id="IPR013656">
    <property type="entry name" value="PAS_4"/>
</dbReference>
<sequence length="586" mass="62522">MGPVQGTVPEIREHARVTAVQAMHLVDEPMSAGVAEAVRMAAEICGVPNAVLNIFDSDTQHSVVTEGLELSPVPRADSMCANVVSSGTPIVTRDASREAVFDGNPFVTGDIAELKFYASFPLTTSDGHTVGTLCAYDEHVRDLTPEQLTLMEVLAGQVVEMLEIREAMASATRAADELAREAESVTSILRGATDAYVGVSAHDLVLGWNEAAERLFGRPAREAIGMPVTLALGLVEEAGVAQLHDGLRFPAERSDGAELMLEASSWAAEDGGWHAFIRDVTELAAEQAARRDAEALLQIAFDHAPHGTAVLGATTADAGRIMRVNPALVRMTYREDLLGSDLASLLDPEENASVLAAFESLVTGETDECELPATLLSSGGRIFVQAFLALSRDSRGRPHHVLAQLRDVTHEKAYAEMLTRQATSDPLTGLANRLLMRQTLLKEIDALRSGDGPLAVMLLDLDGFKFVNDELGHEAGDSVLVAVAEGLVEGMPPDATVCRLGGDEFLVVVPRCRPTRAADLAVDIRRMVQEVAAGLAAPATGRLGVSVGMAFADNPATVPEEVVREADRSMYSVKRDSNRLQPSLGR</sequence>
<dbReference type="NCBIfam" id="TIGR00229">
    <property type="entry name" value="sensory_box"/>
    <property type="match status" value="1"/>
</dbReference>
<dbReference type="PROSITE" id="PS50887">
    <property type="entry name" value="GGDEF"/>
    <property type="match status" value="1"/>
</dbReference>
<dbReference type="Pfam" id="PF00990">
    <property type="entry name" value="GGDEF"/>
    <property type="match status" value="1"/>
</dbReference>
<keyword evidence="3" id="KW-0548">Nucleotidyltransferase</keyword>
<evidence type="ECO:0000259" key="2">
    <source>
        <dbReference type="PROSITE" id="PS50887"/>
    </source>
</evidence>
<dbReference type="Pfam" id="PF08448">
    <property type="entry name" value="PAS_4"/>
    <property type="match status" value="1"/>
</dbReference>
<dbReference type="SMART" id="SM00091">
    <property type="entry name" value="PAS"/>
    <property type="match status" value="2"/>
</dbReference>
<dbReference type="InterPro" id="IPR052155">
    <property type="entry name" value="Biofilm_reg_signaling"/>
</dbReference>
<dbReference type="Gene3D" id="3.30.450.40">
    <property type="match status" value="1"/>
</dbReference>
<reference evidence="3 4" key="1">
    <citation type="submission" date="2024-10" db="EMBL/GenBank/DDBJ databases">
        <title>The Natural Products Discovery Center: Release of the First 8490 Sequenced Strains for Exploring Actinobacteria Biosynthetic Diversity.</title>
        <authorList>
            <person name="Kalkreuter E."/>
            <person name="Kautsar S.A."/>
            <person name="Yang D."/>
            <person name="Bader C.D."/>
            <person name="Teijaro C.N."/>
            <person name="Fluegel L."/>
            <person name="Davis C.M."/>
            <person name="Simpson J.R."/>
            <person name="Lauterbach L."/>
            <person name="Steele A.D."/>
            <person name="Gui C."/>
            <person name="Meng S."/>
            <person name="Li G."/>
            <person name="Viehrig K."/>
            <person name="Ye F."/>
            <person name="Su P."/>
            <person name="Kiefer A.F."/>
            <person name="Nichols A."/>
            <person name="Cepeda A.J."/>
            <person name="Yan W."/>
            <person name="Fan B."/>
            <person name="Jiang Y."/>
            <person name="Adhikari A."/>
            <person name="Zheng C.-J."/>
            <person name="Schuster L."/>
            <person name="Cowan T.M."/>
            <person name="Smanski M.J."/>
            <person name="Chevrette M.G."/>
            <person name="De Carvalho L.P.S."/>
            <person name="Shen B."/>
        </authorList>
    </citation>
    <scope>NUCLEOTIDE SEQUENCE [LARGE SCALE GENOMIC DNA]</scope>
    <source>
        <strain evidence="3 4">NPDC049639</strain>
    </source>
</reference>
<evidence type="ECO:0000313" key="3">
    <source>
        <dbReference type="EMBL" id="MFI7586436.1"/>
    </source>
</evidence>
<dbReference type="Proteomes" id="UP001612915">
    <property type="component" value="Unassembled WGS sequence"/>
</dbReference>
<dbReference type="CDD" id="cd01949">
    <property type="entry name" value="GGDEF"/>
    <property type="match status" value="1"/>
</dbReference>
<dbReference type="GO" id="GO:0052621">
    <property type="term" value="F:diguanylate cyclase activity"/>
    <property type="evidence" value="ECO:0007669"/>
    <property type="project" value="UniProtKB-EC"/>
</dbReference>
<proteinExistence type="predicted"/>
<comment type="caution">
    <text evidence="3">The sequence shown here is derived from an EMBL/GenBank/DDBJ whole genome shotgun (WGS) entry which is preliminary data.</text>
</comment>
<dbReference type="InterPro" id="IPR029787">
    <property type="entry name" value="Nucleotide_cyclase"/>
</dbReference>
<dbReference type="EMBL" id="JBITLV010000001">
    <property type="protein sequence ID" value="MFI7586436.1"/>
    <property type="molecule type" value="Genomic_DNA"/>
</dbReference>
<dbReference type="SUPFAM" id="SSF55781">
    <property type="entry name" value="GAF domain-like"/>
    <property type="match status" value="1"/>
</dbReference>
<feature type="domain" description="PAS" evidence="1">
    <location>
        <begin position="181"/>
        <end position="254"/>
    </location>
</feature>
<dbReference type="Pfam" id="PF00989">
    <property type="entry name" value="PAS"/>
    <property type="match status" value="1"/>
</dbReference>
<organism evidence="3 4">
    <name type="scientific">Spongisporangium articulatum</name>
    <dbReference type="NCBI Taxonomy" id="3362603"/>
    <lineage>
        <taxon>Bacteria</taxon>
        <taxon>Bacillati</taxon>
        <taxon>Actinomycetota</taxon>
        <taxon>Actinomycetes</taxon>
        <taxon>Kineosporiales</taxon>
        <taxon>Kineosporiaceae</taxon>
        <taxon>Spongisporangium</taxon>
    </lineage>
</organism>
<dbReference type="SUPFAM" id="SSF55073">
    <property type="entry name" value="Nucleotide cyclase"/>
    <property type="match status" value="1"/>
</dbReference>
<dbReference type="PANTHER" id="PTHR44757:SF2">
    <property type="entry name" value="BIOFILM ARCHITECTURE MAINTENANCE PROTEIN MBAA"/>
    <property type="match status" value="1"/>
</dbReference>
<name>A0ABW8AJ90_9ACTN</name>
<gene>
    <name evidence="3" type="ORF">ACIB24_05120</name>
</gene>
<dbReference type="InterPro" id="IPR043128">
    <property type="entry name" value="Rev_trsase/Diguanyl_cyclase"/>
</dbReference>
<dbReference type="InterPro" id="IPR000160">
    <property type="entry name" value="GGDEF_dom"/>
</dbReference>
<evidence type="ECO:0000259" key="1">
    <source>
        <dbReference type="PROSITE" id="PS50112"/>
    </source>
</evidence>
<dbReference type="Gene3D" id="3.30.450.20">
    <property type="entry name" value="PAS domain"/>
    <property type="match status" value="2"/>
</dbReference>
<evidence type="ECO:0000313" key="4">
    <source>
        <dbReference type="Proteomes" id="UP001612915"/>
    </source>
</evidence>
<dbReference type="Pfam" id="PF01590">
    <property type="entry name" value="GAF"/>
    <property type="match status" value="1"/>
</dbReference>
<dbReference type="SUPFAM" id="SSF55785">
    <property type="entry name" value="PYP-like sensor domain (PAS domain)"/>
    <property type="match status" value="2"/>
</dbReference>
<dbReference type="NCBIfam" id="TIGR00254">
    <property type="entry name" value="GGDEF"/>
    <property type="match status" value="1"/>
</dbReference>
<dbReference type="InterPro" id="IPR003018">
    <property type="entry name" value="GAF"/>
</dbReference>
<accession>A0ABW8AJ90</accession>
<keyword evidence="4" id="KW-1185">Reference proteome</keyword>
<dbReference type="InterPro" id="IPR013767">
    <property type="entry name" value="PAS_fold"/>
</dbReference>
<dbReference type="InterPro" id="IPR035965">
    <property type="entry name" value="PAS-like_dom_sf"/>
</dbReference>
<dbReference type="EC" id="2.7.7.65" evidence="3"/>
<dbReference type="PROSITE" id="PS50112">
    <property type="entry name" value="PAS"/>
    <property type="match status" value="1"/>
</dbReference>
<dbReference type="SMART" id="SM00267">
    <property type="entry name" value="GGDEF"/>
    <property type="match status" value="1"/>
</dbReference>
<dbReference type="Gene3D" id="3.30.70.270">
    <property type="match status" value="1"/>
</dbReference>
<dbReference type="CDD" id="cd00130">
    <property type="entry name" value="PAS"/>
    <property type="match status" value="2"/>
</dbReference>
<dbReference type="InterPro" id="IPR029016">
    <property type="entry name" value="GAF-like_dom_sf"/>
</dbReference>
<keyword evidence="3" id="KW-0808">Transferase</keyword>
<dbReference type="PANTHER" id="PTHR44757">
    <property type="entry name" value="DIGUANYLATE CYCLASE DGCP"/>
    <property type="match status" value="1"/>
</dbReference>
<dbReference type="RefSeq" id="WP_398276076.1">
    <property type="nucleotide sequence ID" value="NZ_JBITLV010000001.1"/>
</dbReference>
<feature type="domain" description="GGDEF" evidence="2">
    <location>
        <begin position="452"/>
        <end position="586"/>
    </location>
</feature>
<protein>
    <submittedName>
        <fullName evidence="3">Diguanylate cyclase domain-containing protein</fullName>
        <ecNumber evidence="3">2.7.7.65</ecNumber>
    </submittedName>
</protein>
<dbReference type="InterPro" id="IPR000014">
    <property type="entry name" value="PAS"/>
</dbReference>
<dbReference type="SMART" id="SM00065">
    <property type="entry name" value="GAF"/>
    <property type="match status" value="1"/>
</dbReference>